<keyword evidence="3" id="KW-1185">Reference proteome</keyword>
<gene>
    <name evidence="2" type="ORF">JGI23_00915</name>
</gene>
<dbReference type="EMBL" id="CZVW01000008">
    <property type="protein sequence ID" value="CUT00775.1"/>
    <property type="molecule type" value="Genomic_DNA"/>
</dbReference>
<dbReference type="AlphaFoldDB" id="A0A0P1MX66"/>
<evidence type="ECO:0000313" key="2">
    <source>
        <dbReference type="EMBL" id="CUT00775.1"/>
    </source>
</evidence>
<dbReference type="OrthoDB" id="9808260at2"/>
<accession>A0A0P1MX66</accession>
<dbReference type="Pfam" id="PF14052">
    <property type="entry name" value="Caps_assemb_Wzi"/>
    <property type="match status" value="1"/>
</dbReference>
<sequence>MKKILFILLISQISLAQFSETIPTDYWVYKIIEELKVRGYFRELPNGYKPYSRIDVTKQIVKEKESVKSEFEISLFKMLEDEFKDEINFLTSKKKQSEDEFSFKSGVMMSGYAVKEIDSRRVLRFRGRAKFSFYYGDKFTLYNNSIMDQNLLDDTTYTGNRFRGFFAGYTEQAFLKLDLKPISIKFGRDYVKWGYGRGGNLLISDYAIPYDILQIDLFSKNFKYSFLLSQLDNMNYSPDSGRTILNANRYLTGGRFEINFQNKLYIGFAQTILYGGVNRGIDITLSNPLAFYYEFQANEGKEMNGMVYADLSYYPVKNLNFYGEFLIDDWQVSRQTKGDLEPNEYGFIIGFKFADFFITGSSIQIEYTQVRNRTYNTKQDYQKYIRFKRPIAHPLGNDFQSFELWLSHWFLNKLQFTVNYKFIEHGEGSIEKRFDEPWMVPEITVETGYKEKFPYGVVERTHKIGFSIFYFLSKNFNLNLDVAYSNVKNFKNIPGAKRDFLTFKAWVFFNFDRFFK</sequence>
<dbReference type="RefSeq" id="WP_092349189.1">
    <property type="nucleotide sequence ID" value="NZ_CZVW01000008.1"/>
</dbReference>
<evidence type="ECO:0000256" key="1">
    <source>
        <dbReference type="SAM" id="SignalP"/>
    </source>
</evidence>
<protein>
    <submittedName>
        <fullName evidence="2">Capsule assembly protein Wzi</fullName>
    </submittedName>
</protein>
<reference evidence="3" key="1">
    <citation type="submission" date="2015-11" db="EMBL/GenBank/DDBJ databases">
        <authorList>
            <person name="Varghese N."/>
        </authorList>
    </citation>
    <scope>NUCLEOTIDE SEQUENCE [LARGE SCALE GENOMIC DNA]</scope>
    <source>
        <strain evidence="3">JGI-23</strain>
    </source>
</reference>
<dbReference type="SUPFAM" id="SSF56935">
    <property type="entry name" value="Porins"/>
    <property type="match status" value="1"/>
</dbReference>
<feature type="chain" id="PRO_5006067817" evidence="1">
    <location>
        <begin position="17"/>
        <end position="516"/>
    </location>
</feature>
<dbReference type="Proteomes" id="UP000199197">
    <property type="component" value="Unassembled WGS sequence"/>
</dbReference>
<dbReference type="InterPro" id="IPR026950">
    <property type="entry name" value="Caps_assemb_Wzi"/>
</dbReference>
<organism evidence="2 3">
    <name type="scientific">Candidatus Chryseopegocella kryptomonas</name>
    <dbReference type="NCBI Taxonomy" id="1633643"/>
    <lineage>
        <taxon>Bacteria</taxon>
        <taxon>Pseudomonadati</taxon>
        <taxon>Candidatus Kryptoniota</taxon>
        <taxon>Candidatus Chryseopegocella</taxon>
    </lineage>
</organism>
<keyword evidence="1" id="KW-0732">Signal</keyword>
<name>A0A0P1MX66_9BACT</name>
<feature type="signal peptide" evidence="1">
    <location>
        <begin position="1"/>
        <end position="16"/>
    </location>
</feature>
<evidence type="ECO:0000313" key="3">
    <source>
        <dbReference type="Proteomes" id="UP000199197"/>
    </source>
</evidence>
<dbReference type="Gene3D" id="2.40.160.130">
    <property type="entry name" value="Capsule assembly protein Wzi"/>
    <property type="match status" value="1"/>
</dbReference>
<dbReference type="InterPro" id="IPR038636">
    <property type="entry name" value="Wzi_sf"/>
</dbReference>
<proteinExistence type="predicted"/>